<gene>
    <name evidence="1" type="ORF">COV72_07170</name>
</gene>
<dbReference type="Pfam" id="PF13279">
    <property type="entry name" value="4HBT_2"/>
    <property type="match status" value="1"/>
</dbReference>
<dbReference type="InterPro" id="IPR029069">
    <property type="entry name" value="HotDog_dom_sf"/>
</dbReference>
<protein>
    <recommendedName>
        <fullName evidence="3">4-hydroxybenzoyl-CoA thioesterase</fullName>
    </recommendedName>
</protein>
<dbReference type="EMBL" id="PCWA01000092">
    <property type="protein sequence ID" value="PIQ88701.1"/>
    <property type="molecule type" value="Genomic_DNA"/>
</dbReference>
<dbReference type="Gene3D" id="3.10.129.10">
    <property type="entry name" value="Hotdog Thioesterase"/>
    <property type="match status" value="1"/>
</dbReference>
<name>A0A2H0LWE1_9BACT</name>
<evidence type="ECO:0000313" key="2">
    <source>
        <dbReference type="Proteomes" id="UP000229641"/>
    </source>
</evidence>
<dbReference type="AlphaFoldDB" id="A0A2H0LWE1"/>
<comment type="caution">
    <text evidence="1">The sequence shown here is derived from an EMBL/GenBank/DDBJ whole genome shotgun (WGS) entry which is preliminary data.</text>
</comment>
<evidence type="ECO:0000313" key="1">
    <source>
        <dbReference type="EMBL" id="PIQ88701.1"/>
    </source>
</evidence>
<organism evidence="1 2">
    <name type="scientific">Candidatus Ghiorseimicrobium undicola</name>
    <dbReference type="NCBI Taxonomy" id="1974746"/>
    <lineage>
        <taxon>Bacteria</taxon>
        <taxon>Pseudomonadati</taxon>
        <taxon>Candidatus Omnitrophota</taxon>
        <taxon>Candidatus Ghiorseimicrobium</taxon>
    </lineage>
</organism>
<reference evidence="1 2" key="1">
    <citation type="submission" date="2017-09" db="EMBL/GenBank/DDBJ databases">
        <title>Depth-based differentiation of microbial function through sediment-hosted aquifers and enrichment of novel symbionts in the deep terrestrial subsurface.</title>
        <authorList>
            <person name="Probst A.J."/>
            <person name="Ladd B."/>
            <person name="Jarett J.K."/>
            <person name="Geller-Mcgrath D.E."/>
            <person name="Sieber C.M."/>
            <person name="Emerson J.B."/>
            <person name="Anantharaman K."/>
            <person name="Thomas B.C."/>
            <person name="Malmstrom R."/>
            <person name="Stieglmeier M."/>
            <person name="Klingl A."/>
            <person name="Woyke T."/>
            <person name="Ryan C.M."/>
            <person name="Banfield J.F."/>
        </authorList>
    </citation>
    <scope>NUCLEOTIDE SEQUENCE [LARGE SCALE GENOMIC DNA]</scope>
    <source>
        <strain evidence="1">CG11_big_fil_rev_8_21_14_0_20_42_13</strain>
    </source>
</reference>
<sequence length="138" mass="16044">MPENEFIFEKTIYLGNTNMFGNVYFARYFDWQGEAREAFFYKTVPESLALFKSGIKFVTIEAYIKYNKETVVFDDVMIKVQAANFKITTFELIFTYLNKKTGELIATGKQKLGFVDSNNKVIPVPEQLKIAWDKFIGK</sequence>
<dbReference type="SUPFAM" id="SSF54637">
    <property type="entry name" value="Thioesterase/thiol ester dehydrase-isomerase"/>
    <property type="match status" value="1"/>
</dbReference>
<evidence type="ECO:0008006" key="3">
    <source>
        <dbReference type="Google" id="ProtNLM"/>
    </source>
</evidence>
<dbReference type="CDD" id="cd00586">
    <property type="entry name" value="4HBT"/>
    <property type="match status" value="1"/>
</dbReference>
<dbReference type="Proteomes" id="UP000229641">
    <property type="component" value="Unassembled WGS sequence"/>
</dbReference>
<proteinExistence type="predicted"/>
<accession>A0A2H0LWE1</accession>